<evidence type="ECO:0008006" key="3">
    <source>
        <dbReference type="Google" id="ProtNLM"/>
    </source>
</evidence>
<evidence type="ECO:0000313" key="1">
    <source>
        <dbReference type="EMBL" id="OCF55537.1"/>
    </source>
</evidence>
<name>A0A1B9IJ84_9TREE</name>
<gene>
    <name evidence="1" type="ORF">L486_07021</name>
</gene>
<protein>
    <recommendedName>
        <fullName evidence="3">WSC domain-containing protein</fullName>
    </recommendedName>
</protein>
<proteinExistence type="predicted"/>
<reference evidence="2" key="2">
    <citation type="submission" date="2013-12" db="EMBL/GenBank/DDBJ databases">
        <title>Evolution of pathogenesis and genome organization in the Tremellales.</title>
        <authorList>
            <person name="Cuomo C."/>
            <person name="Litvintseva A."/>
            <person name="Heitman J."/>
            <person name="Chen Y."/>
            <person name="Sun S."/>
            <person name="Springer D."/>
            <person name="Dromer F."/>
            <person name="Young S."/>
            <person name="Zeng Q."/>
            <person name="Chapman S."/>
            <person name="Gujja S."/>
            <person name="Saif S."/>
            <person name="Birren B."/>
        </authorList>
    </citation>
    <scope>NUCLEOTIDE SEQUENCE [LARGE SCALE GENOMIC DNA]</scope>
    <source>
        <strain evidence="2">CBS 10435</strain>
    </source>
</reference>
<sequence>MLAMVLFNSPERRSSPQFAGCINPATFRWLVHGDSYGLLSKQEDNTACLELCGNERFSYSYFLPRTSQCYCSKTESIQPDQIESGCDILGGCNPCQAIVTYLRSSLAFTSCYSLLSGKPFLDFETKTLDSCLSICSTDIYDKEVVGVQSNRGTEGKWSWKCACYSGRNQGAYKEKYKVNCGKESTWRFEVLRENLRIQ</sequence>
<dbReference type="AlphaFoldDB" id="A0A1B9IJ84"/>
<dbReference type="EMBL" id="KI669466">
    <property type="protein sequence ID" value="OCF55537.1"/>
    <property type="molecule type" value="Genomic_DNA"/>
</dbReference>
<evidence type="ECO:0000313" key="2">
    <source>
        <dbReference type="Proteomes" id="UP000092583"/>
    </source>
</evidence>
<reference evidence="1 2" key="1">
    <citation type="submission" date="2013-07" db="EMBL/GenBank/DDBJ databases">
        <title>The Genome Sequence of Kwoniella mangroviensis CBS10435.</title>
        <authorList>
            <consortium name="The Broad Institute Genome Sequencing Platform"/>
            <person name="Cuomo C."/>
            <person name="Litvintseva A."/>
            <person name="Chen Y."/>
            <person name="Heitman J."/>
            <person name="Sun S."/>
            <person name="Springer D."/>
            <person name="Dromer F."/>
            <person name="Young S.K."/>
            <person name="Zeng Q."/>
            <person name="Gargeya S."/>
            <person name="Fitzgerald M."/>
            <person name="Abouelleil A."/>
            <person name="Alvarado L."/>
            <person name="Berlin A.M."/>
            <person name="Chapman S.B."/>
            <person name="Dewar J."/>
            <person name="Goldberg J."/>
            <person name="Griggs A."/>
            <person name="Gujja S."/>
            <person name="Hansen M."/>
            <person name="Howarth C."/>
            <person name="Imamovic A."/>
            <person name="Larimer J."/>
            <person name="McCowan C."/>
            <person name="Murphy C."/>
            <person name="Pearson M."/>
            <person name="Priest M."/>
            <person name="Roberts A."/>
            <person name="Saif S."/>
            <person name="Shea T."/>
            <person name="Sykes S."/>
            <person name="Wortman J."/>
            <person name="Nusbaum C."/>
            <person name="Birren B."/>
        </authorList>
    </citation>
    <scope>NUCLEOTIDE SEQUENCE [LARGE SCALE GENOMIC DNA]</scope>
    <source>
        <strain evidence="1 2">CBS 10435</strain>
    </source>
</reference>
<keyword evidence="2" id="KW-1185">Reference proteome</keyword>
<dbReference type="OrthoDB" id="10338497at2759"/>
<accession>A0A1B9IJ84</accession>
<dbReference type="Proteomes" id="UP000092583">
    <property type="component" value="Unassembled WGS sequence"/>
</dbReference>
<organism evidence="1 2">
    <name type="scientific">Kwoniella mangroviensis CBS 10435</name>
    <dbReference type="NCBI Taxonomy" id="1331196"/>
    <lineage>
        <taxon>Eukaryota</taxon>
        <taxon>Fungi</taxon>
        <taxon>Dikarya</taxon>
        <taxon>Basidiomycota</taxon>
        <taxon>Agaricomycotina</taxon>
        <taxon>Tremellomycetes</taxon>
        <taxon>Tremellales</taxon>
        <taxon>Cryptococcaceae</taxon>
        <taxon>Kwoniella</taxon>
    </lineage>
</organism>